<comment type="catalytic activity">
    <reaction evidence="9">
        <text>(R)-mevalonate + 2 NAD(+) + CoA = (3S)-3-hydroxy-3-methylglutaryl-CoA + 2 NADH + 2 H(+)</text>
        <dbReference type="Rhea" id="RHEA:14833"/>
        <dbReference type="ChEBI" id="CHEBI:15378"/>
        <dbReference type="ChEBI" id="CHEBI:36464"/>
        <dbReference type="ChEBI" id="CHEBI:43074"/>
        <dbReference type="ChEBI" id="CHEBI:57287"/>
        <dbReference type="ChEBI" id="CHEBI:57540"/>
        <dbReference type="ChEBI" id="CHEBI:57945"/>
        <dbReference type="EC" id="1.1.1.88"/>
    </reaction>
</comment>
<keyword evidence="7" id="KW-0443">Lipid metabolism</keyword>
<dbReference type="PANTHER" id="PTHR10572:SF24">
    <property type="entry name" value="3-HYDROXY-3-METHYLGLUTARYL-COENZYME A REDUCTASE"/>
    <property type="match status" value="1"/>
</dbReference>
<dbReference type="Gene3D" id="3.30.70.890">
    <property type="entry name" value="GHMP kinase, C-terminal domain"/>
    <property type="match status" value="1"/>
</dbReference>
<name>A0A2N0VJY1_9BACT</name>
<comment type="caution">
    <text evidence="12">The sequence shown here is derived from an EMBL/GenBank/DDBJ whole genome shotgun (WGS) entry which is preliminary data.</text>
</comment>
<dbReference type="OrthoDB" id="9764892at2"/>
<dbReference type="InterPro" id="IPR009029">
    <property type="entry name" value="HMG_CoA_Rdtase_sub-bd_dom_sf"/>
</dbReference>
<evidence type="ECO:0000256" key="4">
    <source>
        <dbReference type="ARBA" id="ARBA00022777"/>
    </source>
</evidence>
<dbReference type="GO" id="GO:0005737">
    <property type="term" value="C:cytoplasm"/>
    <property type="evidence" value="ECO:0007669"/>
    <property type="project" value="InterPro"/>
</dbReference>
<organism evidence="12 13">
    <name type="scientific">Rhodohalobacter barkolensis</name>
    <dbReference type="NCBI Taxonomy" id="2053187"/>
    <lineage>
        <taxon>Bacteria</taxon>
        <taxon>Pseudomonadati</taxon>
        <taxon>Balneolota</taxon>
        <taxon>Balneolia</taxon>
        <taxon>Balneolales</taxon>
        <taxon>Balneolaceae</taxon>
        <taxon>Rhodohalobacter</taxon>
    </lineage>
</organism>
<reference evidence="12 13" key="1">
    <citation type="submission" date="2017-11" db="EMBL/GenBank/DDBJ databases">
        <title>Rhodohalobacter 15182 sp. nov., isolated from a salt lake.</title>
        <authorList>
            <person name="Han S."/>
        </authorList>
    </citation>
    <scope>NUCLEOTIDE SEQUENCE [LARGE SCALE GENOMIC DNA]</scope>
    <source>
        <strain evidence="12 13">15182</strain>
    </source>
</reference>
<dbReference type="InterPro" id="IPR002202">
    <property type="entry name" value="HMG_CoA_Rdtase"/>
</dbReference>
<keyword evidence="4" id="KW-0418">Kinase</keyword>
<dbReference type="GO" id="GO:0015936">
    <property type="term" value="P:coenzyme A metabolic process"/>
    <property type="evidence" value="ECO:0007669"/>
    <property type="project" value="InterPro"/>
</dbReference>
<keyword evidence="9" id="KW-0520">NAD</keyword>
<dbReference type="SUPFAM" id="SSF56542">
    <property type="entry name" value="Substrate-binding domain of HMG-CoA reductase"/>
    <property type="match status" value="1"/>
</dbReference>
<dbReference type="GO" id="GO:0019287">
    <property type="term" value="P:isopentenyl diphosphate biosynthetic process, mevalonate pathway"/>
    <property type="evidence" value="ECO:0007669"/>
    <property type="project" value="UniProtKB-UniPathway"/>
</dbReference>
<dbReference type="Gene3D" id="1.10.8.660">
    <property type="match status" value="1"/>
</dbReference>
<evidence type="ECO:0000256" key="9">
    <source>
        <dbReference type="RuleBase" id="RU361219"/>
    </source>
</evidence>
<keyword evidence="5" id="KW-0067">ATP-binding</keyword>
<evidence type="ECO:0000256" key="8">
    <source>
        <dbReference type="ARBA" id="ARBA00029438"/>
    </source>
</evidence>
<dbReference type="SUPFAM" id="SSF54211">
    <property type="entry name" value="Ribosomal protein S5 domain 2-like"/>
    <property type="match status" value="1"/>
</dbReference>
<proteinExistence type="inferred from homology"/>
<dbReference type="Proteomes" id="UP000233398">
    <property type="component" value="Unassembled WGS sequence"/>
</dbReference>
<evidence type="ECO:0000259" key="11">
    <source>
        <dbReference type="Pfam" id="PF08544"/>
    </source>
</evidence>
<dbReference type="PANTHER" id="PTHR10572">
    <property type="entry name" value="3-HYDROXY-3-METHYLGLUTARYL-COENZYME A REDUCTASE"/>
    <property type="match status" value="1"/>
</dbReference>
<evidence type="ECO:0000256" key="7">
    <source>
        <dbReference type="ARBA" id="ARBA00023098"/>
    </source>
</evidence>
<dbReference type="InterPro" id="IPR009023">
    <property type="entry name" value="HMG_CoA_Rdtase_NAD(P)-bd_sf"/>
</dbReference>
<dbReference type="SUPFAM" id="SSF55035">
    <property type="entry name" value="NAD-binding domain of HMG-CoA reductase"/>
    <property type="match status" value="1"/>
</dbReference>
<dbReference type="NCBIfam" id="TIGR00532">
    <property type="entry name" value="HMG_CoA_R_NAD"/>
    <property type="match status" value="1"/>
</dbReference>
<dbReference type="GO" id="GO:0005524">
    <property type="term" value="F:ATP binding"/>
    <property type="evidence" value="ECO:0007669"/>
    <property type="project" value="UniProtKB-KW"/>
</dbReference>
<dbReference type="PROSITE" id="PS00066">
    <property type="entry name" value="HMG_COA_REDUCTASE_1"/>
    <property type="match status" value="1"/>
</dbReference>
<evidence type="ECO:0000256" key="2">
    <source>
        <dbReference type="ARBA" id="ARBA00022516"/>
    </source>
</evidence>
<feature type="domain" description="GHMP kinase C-terminal" evidence="11">
    <location>
        <begin position="667"/>
        <end position="747"/>
    </location>
</feature>
<dbReference type="InterPro" id="IPR023074">
    <property type="entry name" value="HMG_CoA_Rdtase_cat_sf"/>
</dbReference>
<comment type="pathway">
    <text evidence="8">Isoprenoid biosynthesis; isopentenyl diphosphate biosynthesis via mevalonate pathway; isopentenyl diphosphate from (R)-mevalonate: step 1/3.</text>
</comment>
<dbReference type="GO" id="GO:0004420">
    <property type="term" value="F:hydroxymethylglutaryl-CoA reductase (NADPH) activity"/>
    <property type="evidence" value="ECO:0007669"/>
    <property type="project" value="InterPro"/>
</dbReference>
<dbReference type="PROSITE" id="PS50065">
    <property type="entry name" value="HMG_COA_REDUCTASE_4"/>
    <property type="match status" value="1"/>
</dbReference>
<dbReference type="UniPathway" id="UPA00057">
    <property type="reaction ID" value="UER00098"/>
</dbReference>
<keyword evidence="13" id="KW-1185">Reference proteome</keyword>
<dbReference type="InterPro" id="IPR023076">
    <property type="entry name" value="HMG_CoA_Rdtase_CS"/>
</dbReference>
<comment type="pathway">
    <text evidence="9">Metabolic intermediate metabolism; (R)-mevalonate degradation; (S)-3-hydroxy-3-methylglutaryl-CoA from (R)-mevalonate: step 1/1.</text>
</comment>
<keyword evidence="2" id="KW-0444">Lipid biosynthesis</keyword>
<dbReference type="GO" id="GO:0004496">
    <property type="term" value="F:mevalonate kinase activity"/>
    <property type="evidence" value="ECO:0007669"/>
    <property type="project" value="InterPro"/>
</dbReference>
<evidence type="ECO:0000313" key="12">
    <source>
        <dbReference type="EMBL" id="PKD44454.1"/>
    </source>
</evidence>
<feature type="domain" description="GHMP kinase N-terminal" evidence="10">
    <location>
        <begin position="514"/>
        <end position="599"/>
    </location>
</feature>
<evidence type="ECO:0000313" key="13">
    <source>
        <dbReference type="Proteomes" id="UP000233398"/>
    </source>
</evidence>
<evidence type="ECO:0000256" key="3">
    <source>
        <dbReference type="ARBA" id="ARBA00022741"/>
    </source>
</evidence>
<dbReference type="InterPro" id="IPR014721">
    <property type="entry name" value="Ribsml_uS5_D2-typ_fold_subgr"/>
</dbReference>
<gene>
    <name evidence="12" type="ORF">CWD77_03015</name>
</gene>
<dbReference type="InterPro" id="IPR004553">
    <property type="entry name" value="HMG_CoA_Rdtase_bac-typ"/>
</dbReference>
<dbReference type="PRINTS" id="PR00959">
    <property type="entry name" value="MEVGALKINASE"/>
</dbReference>
<dbReference type="SUPFAM" id="SSF55060">
    <property type="entry name" value="GHMP Kinase, C-terminal domain"/>
    <property type="match status" value="1"/>
</dbReference>
<evidence type="ECO:0000256" key="5">
    <source>
        <dbReference type="ARBA" id="ARBA00022840"/>
    </source>
</evidence>
<dbReference type="InterPro" id="IPR036554">
    <property type="entry name" value="GHMP_kinase_C_sf"/>
</dbReference>
<comment type="similarity">
    <text evidence="1 9">Belongs to the HMG-CoA reductase family.</text>
</comment>
<dbReference type="UniPathway" id="UPA00257">
    <property type="reaction ID" value="UER00367"/>
</dbReference>
<dbReference type="InterPro" id="IPR006205">
    <property type="entry name" value="Mev_gal_kin"/>
</dbReference>
<dbReference type="AlphaFoldDB" id="A0A2N0VJY1"/>
<dbReference type="InterPro" id="IPR006204">
    <property type="entry name" value="GHMP_kinase_N_dom"/>
</dbReference>
<dbReference type="CDD" id="cd00644">
    <property type="entry name" value="HMG-CoA_reductase_classII"/>
    <property type="match status" value="1"/>
</dbReference>
<dbReference type="NCBIfam" id="TIGR00549">
    <property type="entry name" value="mevalon_kin"/>
    <property type="match status" value="1"/>
</dbReference>
<protein>
    <recommendedName>
        <fullName evidence="9">3-hydroxy-3-methylglutaryl coenzyme A reductase</fullName>
        <shortName evidence="9">HMG-CoA reductase</shortName>
        <ecNumber evidence="9">1.1.1.88</ecNumber>
    </recommendedName>
</protein>
<dbReference type="InterPro" id="IPR013750">
    <property type="entry name" value="GHMP_kinase_C_dom"/>
</dbReference>
<dbReference type="Pfam" id="PF08544">
    <property type="entry name" value="GHMP_kinases_C"/>
    <property type="match status" value="1"/>
</dbReference>
<evidence type="ECO:0000256" key="6">
    <source>
        <dbReference type="ARBA" id="ARBA00023002"/>
    </source>
</evidence>
<dbReference type="Gene3D" id="3.30.230.10">
    <property type="match status" value="1"/>
</dbReference>
<dbReference type="EMBL" id="PISP01000001">
    <property type="protein sequence ID" value="PKD44454.1"/>
    <property type="molecule type" value="Genomic_DNA"/>
</dbReference>
<keyword evidence="6 9" id="KW-0560">Oxidoreductase</keyword>
<dbReference type="EC" id="1.1.1.88" evidence="9"/>
<keyword evidence="4" id="KW-0808">Transferase</keyword>
<sequence>MTNNDKSRIPKFYKYSVENRLDVLREKEILNQEDYVALREQMHLLTQNDADKMIENVIGVFGLPMGLGLNFLINNKPYVVPMVVEEPSILAAVSSAAKVVRNAGGFESESDDPILIGQIQLVDVRHPLKVRHAILQEKQEILNLANSLHPNMVKRGGGAIDLEVMIHQQDRHPGSMVVVHLLVDTRDAMGANLVNSMCEGVASLVEKLSGSKVYLRILSNLTDRAMVRSQCVIPTKFLDFNNSSGKEVRDGIIRAAEFAAIDSYRASTHNKGIMNGIDPLAIATGNDWRAIEAAAHAYAARSGRYTSLTNWYKNENGDLVGTIDIPLKVGTVGGSLKSNKAVGIAHRILGIESATELAEVMGAVGLAQNFSALRSLGTEGIQRGHMTLHARSVASTAGAPAELFEKVLERLVESGEIKVWKAKEIIEELKGEQKMAATGKIPLPDDDKDMSYGYGKIILTGEHSVVHGTHAVAAPITLKMKAKVWDHDKDVRLLIPRWGVEQTIEFGADHKYSIYKSLEMILDHLDLRDKPMNIEVFPEVPRAMGMGGSAALAVAIIRALDKHFELGLGDDDVRRLSFESENIVHGGASGIDNTVSTYGNLIMFQKGTPPKMETLSLKEPIPIVIGLSGVESMTSKMVKRVREQAEIFPQWYEKIFKQMDEIALASKEAIENRDLSQLGMIMNMNHGYLNTLGVSYPDVEELIEIARNNGALGAKLTGGGGGGAMIALCDSEKMQKRIQKKMHENGYDALIAEIKPSTP</sequence>
<dbReference type="InterPro" id="IPR020568">
    <property type="entry name" value="Ribosomal_Su5_D2-typ_SF"/>
</dbReference>
<evidence type="ECO:0000259" key="10">
    <source>
        <dbReference type="Pfam" id="PF00288"/>
    </source>
</evidence>
<accession>A0A2N0VJY1</accession>
<dbReference type="Pfam" id="PF00368">
    <property type="entry name" value="HMG-CoA_red"/>
    <property type="match status" value="1"/>
</dbReference>
<dbReference type="GO" id="GO:0140643">
    <property type="term" value="F:hydroxymethylglutaryl-CoA reductase (NADH) activity"/>
    <property type="evidence" value="ECO:0007669"/>
    <property type="project" value="UniProtKB-EC"/>
</dbReference>
<dbReference type="Pfam" id="PF00288">
    <property type="entry name" value="GHMP_kinases_N"/>
    <property type="match status" value="1"/>
</dbReference>
<dbReference type="Gene3D" id="3.90.770.10">
    <property type="entry name" value="3-hydroxy-3-methylglutaryl-coenzyme A Reductase, Chain A, domain 2"/>
    <property type="match status" value="2"/>
</dbReference>
<evidence type="ECO:0000256" key="1">
    <source>
        <dbReference type="ARBA" id="ARBA00007661"/>
    </source>
</evidence>
<keyword evidence="3" id="KW-0547">Nucleotide-binding</keyword>